<evidence type="ECO:0000313" key="3">
    <source>
        <dbReference type="EMBL" id="KRV48282.1"/>
    </source>
</evidence>
<name>A0A0T6LQ86_WENVI</name>
<feature type="transmembrane region" description="Helical" evidence="1">
    <location>
        <begin position="56"/>
        <end position="75"/>
    </location>
</feature>
<protein>
    <recommendedName>
        <fullName evidence="2">Phosphatidic acid phosphatase type 2/haloperoxidase domain-containing protein</fullName>
    </recommendedName>
</protein>
<dbReference type="PANTHER" id="PTHR14969:SF13">
    <property type="entry name" value="AT30094P"/>
    <property type="match status" value="1"/>
</dbReference>
<feature type="transmembrane region" description="Helical" evidence="1">
    <location>
        <begin position="156"/>
        <end position="177"/>
    </location>
</feature>
<dbReference type="SUPFAM" id="SSF48317">
    <property type="entry name" value="Acid phosphatase/Vanadium-dependent haloperoxidase"/>
    <property type="match status" value="1"/>
</dbReference>
<feature type="domain" description="Phosphatidic acid phosphatase type 2/haloperoxidase" evidence="2">
    <location>
        <begin position="82"/>
        <end position="197"/>
    </location>
</feature>
<dbReference type="PANTHER" id="PTHR14969">
    <property type="entry name" value="SPHINGOSINE-1-PHOSPHATE PHOSPHOHYDROLASE"/>
    <property type="match status" value="1"/>
</dbReference>
<sequence length="212" mass="22561">MSVTAVLLVCGAVLTALVEGGWGPLADADRTVAQELHRAAVGHPAWTRTNRVLTDWVWDPITMRLLTLAVVGYLAWRRLARLALWVLTTSLVGLGLQSAVKAATARPRPHWPDPVDSAHNWAFPSGHVMTATLTCALLVALYAWCGPRGGAGRAAVWGAGVFSVLGVGFTRVFLGVHWLTDVFAGWLFGVAVVTGCAAAFSPWRGCPAPRST</sequence>
<dbReference type="eggNOG" id="COG0671">
    <property type="taxonomic scope" value="Bacteria"/>
</dbReference>
<dbReference type="Pfam" id="PF01569">
    <property type="entry name" value="PAP2"/>
    <property type="match status" value="1"/>
</dbReference>
<feature type="transmembrane region" description="Helical" evidence="1">
    <location>
        <begin position="120"/>
        <end position="144"/>
    </location>
</feature>
<feature type="transmembrane region" description="Helical" evidence="1">
    <location>
        <begin position="183"/>
        <end position="203"/>
    </location>
</feature>
<gene>
    <name evidence="3" type="ORF">AQ490_26010</name>
</gene>
<dbReference type="InterPro" id="IPR000326">
    <property type="entry name" value="PAP2/HPO"/>
</dbReference>
<dbReference type="SMART" id="SM00014">
    <property type="entry name" value="acidPPc"/>
    <property type="match status" value="1"/>
</dbReference>
<accession>A0A0T6LQ86</accession>
<dbReference type="CDD" id="cd03392">
    <property type="entry name" value="PAP2_like_2"/>
    <property type="match status" value="1"/>
</dbReference>
<organism evidence="3 4">
    <name type="scientific">Wenjunlia vitaminophila</name>
    <name type="common">Streptomyces vitaminophilus</name>
    <dbReference type="NCBI Taxonomy" id="76728"/>
    <lineage>
        <taxon>Bacteria</taxon>
        <taxon>Bacillati</taxon>
        <taxon>Actinomycetota</taxon>
        <taxon>Actinomycetes</taxon>
        <taxon>Kitasatosporales</taxon>
        <taxon>Streptomycetaceae</taxon>
        <taxon>Wenjunlia</taxon>
    </lineage>
</organism>
<evidence type="ECO:0000256" key="1">
    <source>
        <dbReference type="SAM" id="Phobius"/>
    </source>
</evidence>
<dbReference type="AlphaFoldDB" id="A0A0T6LQ86"/>
<dbReference type="Gene3D" id="1.20.144.10">
    <property type="entry name" value="Phosphatidic acid phosphatase type 2/haloperoxidase"/>
    <property type="match status" value="1"/>
</dbReference>
<keyword evidence="4" id="KW-1185">Reference proteome</keyword>
<evidence type="ECO:0000259" key="2">
    <source>
        <dbReference type="SMART" id="SM00014"/>
    </source>
</evidence>
<dbReference type="Proteomes" id="UP000050867">
    <property type="component" value="Unassembled WGS sequence"/>
</dbReference>
<evidence type="ECO:0000313" key="4">
    <source>
        <dbReference type="Proteomes" id="UP000050867"/>
    </source>
</evidence>
<feature type="transmembrane region" description="Helical" evidence="1">
    <location>
        <begin position="82"/>
        <end position="100"/>
    </location>
</feature>
<reference evidence="3 4" key="1">
    <citation type="submission" date="2015-10" db="EMBL/GenBank/DDBJ databases">
        <title>Draft genome sequence of pyrrolomycin-producing Streptomyces vitaminophilus.</title>
        <authorList>
            <person name="Graham D.E."/>
            <person name="Mahan K.M."/>
            <person name="Klingeman D.M."/>
            <person name="Hettich R.L."/>
            <person name="Parry R.J."/>
        </authorList>
    </citation>
    <scope>NUCLEOTIDE SEQUENCE [LARGE SCALE GENOMIC DNA]</scope>
    <source>
        <strain evidence="3 4">ATCC 31673</strain>
    </source>
</reference>
<keyword evidence="1" id="KW-0472">Membrane</keyword>
<dbReference type="InterPro" id="IPR036938">
    <property type="entry name" value="PAP2/HPO_sf"/>
</dbReference>
<comment type="caution">
    <text evidence="3">The sequence shown here is derived from an EMBL/GenBank/DDBJ whole genome shotgun (WGS) entry which is preliminary data.</text>
</comment>
<dbReference type="EMBL" id="LLZU01000027">
    <property type="protein sequence ID" value="KRV48282.1"/>
    <property type="molecule type" value="Genomic_DNA"/>
</dbReference>
<keyword evidence="1" id="KW-1133">Transmembrane helix</keyword>
<proteinExistence type="predicted"/>
<dbReference type="STRING" id="76728.AQ490_26010"/>
<keyword evidence="1" id="KW-0812">Transmembrane</keyword>